<feature type="compositionally biased region" description="Low complexity" evidence="1">
    <location>
        <begin position="563"/>
        <end position="578"/>
    </location>
</feature>
<reference evidence="4" key="1">
    <citation type="submission" date="2016-09" db="EMBL/GenBank/DDBJ databases">
        <authorList>
            <person name="Jeantristanb JTB J.-T."/>
            <person name="Ricardo R."/>
        </authorList>
    </citation>
    <scope>NUCLEOTIDE SEQUENCE [LARGE SCALE GENOMIC DNA]</scope>
</reference>
<evidence type="ECO:0000313" key="4">
    <source>
        <dbReference type="Proteomes" id="UP000198372"/>
    </source>
</evidence>
<keyword evidence="4" id="KW-1185">Reference proteome</keyword>
<dbReference type="AlphaFoldDB" id="A0A238FET4"/>
<keyword evidence="2" id="KW-0812">Transmembrane</keyword>
<name>A0A238FET4_9BASI</name>
<feature type="region of interest" description="Disordered" evidence="1">
    <location>
        <begin position="642"/>
        <end position="673"/>
    </location>
</feature>
<organism evidence="3 4">
    <name type="scientific">Microbotryum intermedium</name>
    <dbReference type="NCBI Taxonomy" id="269621"/>
    <lineage>
        <taxon>Eukaryota</taxon>
        <taxon>Fungi</taxon>
        <taxon>Dikarya</taxon>
        <taxon>Basidiomycota</taxon>
        <taxon>Pucciniomycotina</taxon>
        <taxon>Microbotryomycetes</taxon>
        <taxon>Microbotryales</taxon>
        <taxon>Microbotryaceae</taxon>
        <taxon>Microbotryum</taxon>
    </lineage>
</organism>
<keyword evidence="2" id="KW-0472">Membrane</keyword>
<dbReference type="InterPro" id="IPR004345">
    <property type="entry name" value="TB2_DP1_HVA22"/>
</dbReference>
<feature type="compositionally biased region" description="Basic residues" evidence="1">
    <location>
        <begin position="383"/>
        <end position="397"/>
    </location>
</feature>
<sequence>MLAKVADARSAELDVRVASFALSNRTTALASGRSDELWLSSNLLASSRALRRPSTRRSRTTVGQDLRTTTSNRARTRIIKFELTVWVVFICFVWVESIVDRTIAWAIPFYSQIKIVVLLFLWTLKRAGSQIVFKQIKRYMRRYEGPIDAVGYALGQVIDVLIAALVFLPSLLWAKWVASRQPDVRPGQSTRCCKAQLIEDNIFFSLQVPSILAGLNSPRRGPMANRLAAAVQKSTSTATVDSSNKIKITAQTVIVPVPPIAPSARLKRIVPCPAIAESRLKPSSSTSSAIEQRWLSMPTSSRAVPSTSSCSSLYPSLPSVSPLPVPAQPTVPALRQSTSRPRVISDRQKGKQRTTEEVSDAIPPEAPSLIEPTPRSPSETPRKKTSRRHSSSRKSTPRRSVPTDESLNAVEDAQVDIQVEEPVQVDTPRAFPVQSSVFPQTPAPPGAFVSTPFANKSLGSTARQQASSALKGLADDLLGLGDDLKPIAASPLASRTGGQLNGKGLVSGASKRFGGSVWQKQLEATKASEEEQGTEMVGDRRKRKALRAPSTEPAPPATKRRAASSLSSSTSSRQVGTSDTLLASTRCRPSALSSSISVASRSTRMRVRVGEDSSILSKSTSAASTSKVPSLKASAKELLSPPTALSRTAHSGLSSSTTATVPKRRAKRVLGRGASVDVEDEQIEMDGVPVVKRRR</sequence>
<feature type="compositionally biased region" description="Basic and acidic residues" evidence="1">
    <location>
        <begin position="343"/>
        <end position="356"/>
    </location>
</feature>
<feature type="region of interest" description="Disordered" evidence="1">
    <location>
        <begin position="319"/>
        <end position="409"/>
    </location>
</feature>
<dbReference type="OrthoDB" id="434647at2759"/>
<evidence type="ECO:0000256" key="2">
    <source>
        <dbReference type="SAM" id="Phobius"/>
    </source>
</evidence>
<feature type="region of interest" description="Disordered" evidence="1">
    <location>
        <begin position="610"/>
        <end position="630"/>
    </location>
</feature>
<dbReference type="Proteomes" id="UP000198372">
    <property type="component" value="Unassembled WGS sequence"/>
</dbReference>
<feature type="transmembrane region" description="Helical" evidence="2">
    <location>
        <begin position="105"/>
        <end position="124"/>
    </location>
</feature>
<feature type="compositionally biased region" description="Polar residues" evidence="1">
    <location>
        <begin position="643"/>
        <end position="660"/>
    </location>
</feature>
<feature type="transmembrane region" description="Helical" evidence="2">
    <location>
        <begin position="81"/>
        <end position="99"/>
    </location>
</feature>
<proteinExistence type="predicted"/>
<feature type="transmembrane region" description="Helical" evidence="2">
    <location>
        <begin position="145"/>
        <end position="173"/>
    </location>
</feature>
<gene>
    <name evidence="3" type="ORF">BQ2448_3867</name>
</gene>
<feature type="region of interest" description="Disordered" evidence="1">
    <location>
        <begin position="523"/>
        <end position="583"/>
    </location>
</feature>
<evidence type="ECO:0000256" key="1">
    <source>
        <dbReference type="SAM" id="MobiDB-lite"/>
    </source>
</evidence>
<keyword evidence="2" id="KW-1133">Transmembrane helix</keyword>
<dbReference type="Pfam" id="PF03134">
    <property type="entry name" value="TB2_DP1_HVA22"/>
    <property type="match status" value="1"/>
</dbReference>
<protein>
    <submittedName>
        <fullName evidence="3">BQ2448_3867 protein</fullName>
    </submittedName>
</protein>
<feature type="compositionally biased region" description="Low complexity" evidence="1">
    <location>
        <begin position="613"/>
        <end position="627"/>
    </location>
</feature>
<evidence type="ECO:0000313" key="3">
    <source>
        <dbReference type="EMBL" id="SCV72330.1"/>
    </source>
</evidence>
<dbReference type="EMBL" id="FMSP01000009">
    <property type="protein sequence ID" value="SCV72330.1"/>
    <property type="molecule type" value="Genomic_DNA"/>
</dbReference>
<accession>A0A238FET4</accession>